<gene>
    <name evidence="5" type="ORF">HAP95_00195</name>
</gene>
<dbReference type="GO" id="GO:0004045">
    <property type="term" value="F:peptidyl-tRNA hydrolase activity"/>
    <property type="evidence" value="ECO:0007669"/>
    <property type="project" value="UniProtKB-EC"/>
</dbReference>
<evidence type="ECO:0000256" key="2">
    <source>
        <dbReference type="ARBA" id="ARBA00022801"/>
    </source>
</evidence>
<dbReference type="InterPro" id="IPR002833">
    <property type="entry name" value="PTH2"/>
</dbReference>
<comment type="caution">
    <text evidence="5">The sequence shown here is derived from an EMBL/GenBank/DDBJ whole genome shotgun (WGS) entry which is preliminary data.</text>
</comment>
<comment type="similarity">
    <text evidence="3">Belongs to the PTH2 family.</text>
</comment>
<keyword evidence="6" id="KW-1185">Reference proteome</keyword>
<evidence type="ECO:0000313" key="6">
    <source>
        <dbReference type="Proteomes" id="UP000755654"/>
    </source>
</evidence>
<dbReference type="EMBL" id="JAAOMP010000010">
    <property type="protein sequence ID" value="MBU2758647.1"/>
    <property type="molecule type" value="Genomic_DNA"/>
</dbReference>
<protein>
    <recommendedName>
        <fullName evidence="1">peptidyl-tRNA hydrolase</fullName>
        <ecNumber evidence="1">3.1.1.29</ecNumber>
    </recommendedName>
</protein>
<name>A0ABS5ZTW5_9PROT</name>
<evidence type="ECO:0000256" key="4">
    <source>
        <dbReference type="ARBA" id="ARBA00048707"/>
    </source>
</evidence>
<dbReference type="Proteomes" id="UP000755654">
    <property type="component" value="Unassembled WGS sequence"/>
</dbReference>
<evidence type="ECO:0000313" key="5">
    <source>
        <dbReference type="EMBL" id="MBU2758647.1"/>
    </source>
</evidence>
<dbReference type="PANTHER" id="PTHR12649:SF11">
    <property type="entry name" value="PEPTIDYL-TRNA HYDROLASE 2, MITOCHONDRIAL"/>
    <property type="match status" value="1"/>
</dbReference>
<accession>A0ABS5ZTW5</accession>
<dbReference type="SUPFAM" id="SSF102462">
    <property type="entry name" value="Peptidyl-tRNA hydrolase II"/>
    <property type="match status" value="1"/>
</dbReference>
<dbReference type="EC" id="3.1.1.29" evidence="1"/>
<dbReference type="Pfam" id="PF01981">
    <property type="entry name" value="PTH2"/>
    <property type="match status" value="1"/>
</dbReference>
<dbReference type="Gene3D" id="3.40.1490.10">
    <property type="entry name" value="Bit1"/>
    <property type="match status" value="1"/>
</dbReference>
<dbReference type="RefSeq" id="WP_215882453.1">
    <property type="nucleotide sequence ID" value="NZ_JAAOMP010000010.1"/>
</dbReference>
<proteinExistence type="inferred from homology"/>
<evidence type="ECO:0000256" key="3">
    <source>
        <dbReference type="ARBA" id="ARBA00038050"/>
    </source>
</evidence>
<comment type="catalytic activity">
    <reaction evidence="4">
        <text>an N-acyl-L-alpha-aminoacyl-tRNA + H2O = an N-acyl-L-amino acid + a tRNA + H(+)</text>
        <dbReference type="Rhea" id="RHEA:54448"/>
        <dbReference type="Rhea" id="RHEA-COMP:10123"/>
        <dbReference type="Rhea" id="RHEA-COMP:13883"/>
        <dbReference type="ChEBI" id="CHEBI:15377"/>
        <dbReference type="ChEBI" id="CHEBI:15378"/>
        <dbReference type="ChEBI" id="CHEBI:59874"/>
        <dbReference type="ChEBI" id="CHEBI:78442"/>
        <dbReference type="ChEBI" id="CHEBI:138191"/>
        <dbReference type="EC" id="3.1.1.29"/>
    </reaction>
</comment>
<dbReference type="PANTHER" id="PTHR12649">
    <property type="entry name" value="PEPTIDYL-TRNA HYDROLASE 2"/>
    <property type="match status" value="1"/>
</dbReference>
<reference evidence="5 6" key="1">
    <citation type="journal article" date="2021" name="ISME J.">
        <title>Genomic evolution of the class Acidithiobacillia: deep-branching Proteobacteria living in extreme acidic conditions.</title>
        <authorList>
            <person name="Moya-Beltran A."/>
            <person name="Beard S."/>
            <person name="Rojas-Villalobos C."/>
            <person name="Issotta F."/>
            <person name="Gallardo Y."/>
            <person name="Ulloa R."/>
            <person name="Giaveno A."/>
            <person name="Degli Esposti M."/>
            <person name="Johnson D.B."/>
            <person name="Quatrini R."/>
        </authorList>
    </citation>
    <scope>NUCLEOTIDE SEQUENCE [LARGE SCALE GENOMIC DNA]</scope>
    <source>
        <strain evidence="5 6">RW2</strain>
    </source>
</reference>
<keyword evidence="2 5" id="KW-0378">Hydrolase</keyword>
<sequence>MRKLKQVIVVRKDLNMRKGKMIAQGAHASLTAALAAQAGSPPWLANFTSWFSGDQRKIAVGAPDEDTLHRVYVQAKAAGLPAALILDRQSLPLTAKRYRRSL</sequence>
<dbReference type="InterPro" id="IPR023476">
    <property type="entry name" value="Pep_tRNA_hydro_II_dom_sf"/>
</dbReference>
<organism evidence="5 6">
    <name type="scientific">Acidithiobacillus sulfurivorans</name>
    <dbReference type="NCBI Taxonomy" id="1958756"/>
    <lineage>
        <taxon>Bacteria</taxon>
        <taxon>Pseudomonadati</taxon>
        <taxon>Pseudomonadota</taxon>
        <taxon>Acidithiobacillia</taxon>
        <taxon>Acidithiobacillales</taxon>
        <taxon>Acidithiobacillaceae</taxon>
        <taxon>Acidithiobacillus</taxon>
    </lineage>
</organism>
<evidence type="ECO:0000256" key="1">
    <source>
        <dbReference type="ARBA" id="ARBA00013260"/>
    </source>
</evidence>